<reference evidence="10" key="1">
    <citation type="submission" date="2016-06" db="UniProtKB">
        <authorList>
            <consortium name="WormBaseParasite"/>
        </authorList>
    </citation>
    <scope>IDENTIFICATION</scope>
</reference>
<dbReference type="OrthoDB" id="6271419at2759"/>
<feature type="compositionally biased region" description="Acidic residues" evidence="6">
    <location>
        <begin position="557"/>
        <end position="579"/>
    </location>
</feature>
<feature type="compositionally biased region" description="Polar residues" evidence="6">
    <location>
        <begin position="162"/>
        <end position="184"/>
    </location>
</feature>
<dbReference type="EMBL" id="UZAN01053997">
    <property type="protein sequence ID" value="VDP90234.1"/>
    <property type="molecule type" value="Genomic_DNA"/>
</dbReference>
<feature type="region of interest" description="Disordered" evidence="6">
    <location>
        <begin position="162"/>
        <end position="229"/>
    </location>
</feature>
<evidence type="ECO:0000256" key="2">
    <source>
        <dbReference type="ARBA" id="ARBA00022737"/>
    </source>
</evidence>
<dbReference type="AlphaFoldDB" id="A0A183B177"/>
<dbReference type="PROSITE" id="PS00028">
    <property type="entry name" value="ZINC_FINGER_C2H2_1"/>
    <property type="match status" value="2"/>
</dbReference>
<reference evidence="8 9" key="2">
    <citation type="submission" date="2018-11" db="EMBL/GenBank/DDBJ databases">
        <authorList>
            <consortium name="Pathogen Informatics"/>
        </authorList>
    </citation>
    <scope>NUCLEOTIDE SEQUENCE [LARGE SCALE GENOMIC DNA]</scope>
    <source>
        <strain evidence="8 9">Egypt</strain>
    </source>
</reference>
<evidence type="ECO:0000313" key="10">
    <source>
        <dbReference type="WBParaSite" id="ECPE_0001300001-mRNA-1"/>
    </source>
</evidence>
<dbReference type="GO" id="GO:0005634">
    <property type="term" value="C:nucleus"/>
    <property type="evidence" value="ECO:0007669"/>
    <property type="project" value="TreeGrafter"/>
</dbReference>
<organism evidence="10">
    <name type="scientific">Echinostoma caproni</name>
    <dbReference type="NCBI Taxonomy" id="27848"/>
    <lineage>
        <taxon>Eukaryota</taxon>
        <taxon>Metazoa</taxon>
        <taxon>Spiralia</taxon>
        <taxon>Lophotrochozoa</taxon>
        <taxon>Platyhelminthes</taxon>
        <taxon>Trematoda</taxon>
        <taxon>Digenea</taxon>
        <taxon>Plagiorchiida</taxon>
        <taxon>Echinostomata</taxon>
        <taxon>Echinostomatoidea</taxon>
        <taxon>Echinostomatidae</taxon>
        <taxon>Echinostoma</taxon>
    </lineage>
</organism>
<dbReference type="Gene3D" id="3.30.160.60">
    <property type="entry name" value="Classic Zinc Finger"/>
    <property type="match status" value="2"/>
</dbReference>
<evidence type="ECO:0000313" key="8">
    <source>
        <dbReference type="EMBL" id="VDP90234.1"/>
    </source>
</evidence>
<dbReference type="PANTHER" id="PTHR24408:SF64">
    <property type="entry name" value="LINKING IMMUNITY AND METABOLISM-RELATED"/>
    <property type="match status" value="1"/>
</dbReference>
<feature type="compositionally biased region" description="Basic and acidic residues" evidence="6">
    <location>
        <begin position="523"/>
        <end position="532"/>
    </location>
</feature>
<proteinExistence type="predicted"/>
<sequence length="1057" mass="114662">MDYVQFSHSEKKYHCQWPNCQRRFCSEETLNLHYRKHTGEKPFNCALCPYTCYNKPTLNEHYRLNHAKDSTVEGPYKSFNPPVSSPSSVAQQAPMNAYSFGSQRDGEPNMRSTTPAVVPAVRHRMADILESCGTQPPGPLDAEINGILDSLDKESDLPDLFTSSNFDFESTGPDTTYRNTSHVAGNNPPPPPLPPPPSTGYDRPNAPSSCHDGHYSPNSSPVMSGEPPRLSSLEATLAGILADFQSADLNNSAEAFEEAKTKALSVLPTFTTGNTLDQQLNAIIEEILESFIDQPPQVLRAVFQASCPFTREESYMIESLEHQLMDDSPLIAPTPPRRRGRRPKLQQQLQPYLQRIFDLEPGTAEAMAAHLVSSAHQERSVNFYPHFPATECARGRGRGRGYRIRGRSGRPLSLTLKLFPDGTASRTQPDPSCYRRLVGSAVHRGSGVGRRMRGGIRGRYRIDRIAGGFQHSSTVGENSVEAQSSVDEFPSETHQPHRTHQRVYDEVQVFDADEPEVGYSEHPNSHCDRFESDTPIPSEEIDTTSMQLRAIRKSSGESDEELDDLDEMDEGVDDETGEGYEERELPPHAHTHRVDTTIGRTSRLDVTELSKVVAHKSGLYNASDKGSVNQDTLGEMLEDLGVIVKRIGERAAARRQPSVQDASPVYSSQPLNLAELPEDEQPTDCSVASLLLNGSKLTRSRTDPAAPAIQLPSMAILASASVGTPTSTGEGSTPGCSSNAEPQGTSPHFSTTHSQHSASATGPYGSVQSHTPLMSINPENLTANSSGGAHSTPLSNTPLRNEFKANQSDYHHRSVPMWSCESMCCPTTRENCSVGPDKSAYSRSPSCDGGSVHRMSVPCSAEDNGESGQSYHPTDLSTRMVVGYDNQSISSPQGSPASPKHQPGSLSPTSAVDANGMSSKSGLLPPYPTSLSSSTSAMDSLRSAVEAVDHLRSLSALGAKYTATLGVSDDPRQSQSYHHSLRLPGYPYTGRSAQPDESPQPGSVGRPDPGPSPTPPPPPHGSSHNPSGSNIFTPPHMPSALNNLLSRWPRLVNLNDP</sequence>
<feature type="region of interest" description="Disordered" evidence="6">
    <location>
        <begin position="517"/>
        <end position="582"/>
    </location>
</feature>
<feature type="compositionally biased region" description="Low complexity" evidence="6">
    <location>
        <begin position="750"/>
        <end position="761"/>
    </location>
</feature>
<feature type="compositionally biased region" description="Polar residues" evidence="6">
    <location>
        <begin position="886"/>
        <end position="896"/>
    </location>
</feature>
<dbReference type="InterPro" id="IPR036236">
    <property type="entry name" value="Znf_C2H2_sf"/>
</dbReference>
<evidence type="ECO:0000256" key="1">
    <source>
        <dbReference type="ARBA" id="ARBA00022723"/>
    </source>
</evidence>
<keyword evidence="3 5" id="KW-0863">Zinc-finger</keyword>
<keyword evidence="4" id="KW-0862">Zinc</keyword>
<dbReference type="GO" id="GO:0043565">
    <property type="term" value="F:sequence-specific DNA binding"/>
    <property type="evidence" value="ECO:0007669"/>
    <property type="project" value="TreeGrafter"/>
</dbReference>
<feature type="compositionally biased region" description="Pro residues" evidence="6">
    <location>
        <begin position="1008"/>
        <end position="1020"/>
    </location>
</feature>
<dbReference type="SUPFAM" id="SSF57667">
    <property type="entry name" value="beta-beta-alpha zinc fingers"/>
    <property type="match status" value="1"/>
</dbReference>
<evidence type="ECO:0000256" key="6">
    <source>
        <dbReference type="SAM" id="MobiDB-lite"/>
    </source>
</evidence>
<feature type="compositionally biased region" description="Polar residues" evidence="6">
    <location>
        <begin position="766"/>
        <end position="800"/>
    </location>
</feature>
<feature type="compositionally biased region" description="Low complexity" evidence="6">
    <location>
        <begin position="921"/>
        <end position="935"/>
    </location>
</feature>
<dbReference type="WBParaSite" id="ECPE_0001300001-mRNA-1">
    <property type="protein sequence ID" value="ECPE_0001300001-mRNA-1"/>
    <property type="gene ID" value="ECPE_0001300001"/>
</dbReference>
<accession>A0A183B177</accession>
<feature type="region of interest" description="Disordered" evidence="6">
    <location>
        <begin position="966"/>
        <end position="1057"/>
    </location>
</feature>
<keyword evidence="1" id="KW-0479">Metal-binding</keyword>
<feature type="region of interest" description="Disordered" evidence="6">
    <location>
        <begin position="886"/>
        <end position="935"/>
    </location>
</feature>
<keyword evidence="2" id="KW-0677">Repeat</keyword>
<dbReference type="Proteomes" id="UP000272942">
    <property type="component" value="Unassembled WGS sequence"/>
</dbReference>
<dbReference type="PANTHER" id="PTHR24408">
    <property type="entry name" value="ZINC FINGER PROTEIN"/>
    <property type="match status" value="1"/>
</dbReference>
<feature type="compositionally biased region" description="Low complexity" evidence="6">
    <location>
        <begin position="723"/>
        <end position="738"/>
    </location>
</feature>
<feature type="region of interest" description="Disordered" evidence="6">
    <location>
        <begin position="721"/>
        <end position="800"/>
    </location>
</feature>
<feature type="compositionally biased region" description="Polar residues" evidence="6">
    <location>
        <begin position="991"/>
        <end position="1001"/>
    </location>
</feature>
<gene>
    <name evidence="8" type="ORF">ECPE_LOCUS12962</name>
</gene>
<dbReference type="SMART" id="SM00355">
    <property type="entry name" value="ZnF_C2H2"/>
    <property type="match status" value="2"/>
</dbReference>
<feature type="compositionally biased region" description="Low complexity" evidence="6">
    <location>
        <begin position="1021"/>
        <end position="1030"/>
    </location>
</feature>
<evidence type="ECO:0000313" key="9">
    <source>
        <dbReference type="Proteomes" id="UP000272942"/>
    </source>
</evidence>
<dbReference type="PROSITE" id="PS50157">
    <property type="entry name" value="ZINC_FINGER_C2H2_2"/>
    <property type="match status" value="1"/>
</dbReference>
<keyword evidence="9" id="KW-1185">Reference proteome</keyword>
<feature type="domain" description="C2H2-type" evidence="7">
    <location>
        <begin position="13"/>
        <end position="42"/>
    </location>
</feature>
<feature type="region of interest" description="Disordered" evidence="6">
    <location>
        <begin position="833"/>
        <end position="853"/>
    </location>
</feature>
<name>A0A183B177_9TREM</name>
<feature type="compositionally biased region" description="Polar residues" evidence="6">
    <location>
        <begin position="904"/>
        <end position="920"/>
    </location>
</feature>
<feature type="compositionally biased region" description="Pro residues" evidence="6">
    <location>
        <begin position="187"/>
        <end position="198"/>
    </location>
</feature>
<feature type="compositionally biased region" description="Polar residues" evidence="6">
    <location>
        <begin position="739"/>
        <end position="749"/>
    </location>
</feature>
<evidence type="ECO:0000259" key="7">
    <source>
        <dbReference type="PROSITE" id="PS50157"/>
    </source>
</evidence>
<evidence type="ECO:0000256" key="5">
    <source>
        <dbReference type="PROSITE-ProRule" id="PRU00042"/>
    </source>
</evidence>
<protein>
    <submittedName>
        <fullName evidence="10">C2H2-type domain-containing protein</fullName>
    </submittedName>
</protein>
<dbReference type="InterPro" id="IPR013087">
    <property type="entry name" value="Znf_C2H2_type"/>
</dbReference>
<dbReference type="GO" id="GO:0000981">
    <property type="term" value="F:DNA-binding transcription factor activity, RNA polymerase II-specific"/>
    <property type="evidence" value="ECO:0007669"/>
    <property type="project" value="TreeGrafter"/>
</dbReference>
<dbReference type="GO" id="GO:0008270">
    <property type="term" value="F:zinc ion binding"/>
    <property type="evidence" value="ECO:0007669"/>
    <property type="project" value="UniProtKB-KW"/>
</dbReference>
<evidence type="ECO:0000256" key="4">
    <source>
        <dbReference type="ARBA" id="ARBA00022833"/>
    </source>
</evidence>
<evidence type="ECO:0000256" key="3">
    <source>
        <dbReference type="ARBA" id="ARBA00022771"/>
    </source>
</evidence>